<organism evidence="7 8">
    <name type="scientific">Chrysochromulina tobinii</name>
    <dbReference type="NCBI Taxonomy" id="1460289"/>
    <lineage>
        <taxon>Eukaryota</taxon>
        <taxon>Haptista</taxon>
        <taxon>Haptophyta</taxon>
        <taxon>Prymnesiophyceae</taxon>
        <taxon>Prymnesiales</taxon>
        <taxon>Chrysochromulinaceae</taxon>
        <taxon>Chrysochromulina</taxon>
    </lineage>
</organism>
<evidence type="ECO:0000313" key="8">
    <source>
        <dbReference type="Proteomes" id="UP000037460"/>
    </source>
</evidence>
<evidence type="ECO:0000256" key="2">
    <source>
        <dbReference type="ARBA" id="ARBA00022840"/>
    </source>
</evidence>
<dbReference type="InterPro" id="IPR017441">
    <property type="entry name" value="Protein_kinase_ATP_BS"/>
</dbReference>
<feature type="region of interest" description="Disordered" evidence="5">
    <location>
        <begin position="353"/>
        <end position="407"/>
    </location>
</feature>
<dbReference type="SUPFAM" id="SSF56112">
    <property type="entry name" value="Protein kinase-like (PK-like)"/>
    <property type="match status" value="1"/>
</dbReference>
<keyword evidence="1 3" id="KW-0547">Nucleotide-binding</keyword>
<dbReference type="GO" id="GO:0035556">
    <property type="term" value="P:intracellular signal transduction"/>
    <property type="evidence" value="ECO:0007669"/>
    <property type="project" value="TreeGrafter"/>
</dbReference>
<keyword evidence="7" id="KW-0418">Kinase</keyword>
<evidence type="ECO:0000259" key="6">
    <source>
        <dbReference type="PROSITE" id="PS50011"/>
    </source>
</evidence>
<dbReference type="FunFam" id="1.10.510.10:FF:000571">
    <property type="entry name" value="Maternal embryonic leucine zipper kinase"/>
    <property type="match status" value="1"/>
</dbReference>
<feature type="region of interest" description="Disordered" evidence="5">
    <location>
        <begin position="275"/>
        <end position="308"/>
    </location>
</feature>
<dbReference type="InterPro" id="IPR011009">
    <property type="entry name" value="Kinase-like_dom_sf"/>
</dbReference>
<dbReference type="EMBL" id="JWZX01003317">
    <property type="protein sequence ID" value="KOO22004.1"/>
    <property type="molecule type" value="Genomic_DNA"/>
</dbReference>
<dbReference type="GO" id="GO:0005737">
    <property type="term" value="C:cytoplasm"/>
    <property type="evidence" value="ECO:0007669"/>
    <property type="project" value="TreeGrafter"/>
</dbReference>
<dbReference type="Proteomes" id="UP000037460">
    <property type="component" value="Unassembled WGS sequence"/>
</dbReference>
<reference evidence="8" key="1">
    <citation type="journal article" date="2015" name="PLoS Genet.">
        <title>Genome Sequence and Transcriptome Analyses of Chrysochromulina tobin: Metabolic Tools for Enhanced Algal Fitness in the Prominent Order Prymnesiales (Haptophyceae).</title>
        <authorList>
            <person name="Hovde B.T."/>
            <person name="Deodato C.R."/>
            <person name="Hunsperger H.M."/>
            <person name="Ryken S.A."/>
            <person name="Yost W."/>
            <person name="Jha R.K."/>
            <person name="Patterson J."/>
            <person name="Monnat R.J. Jr."/>
            <person name="Barlow S.B."/>
            <person name="Starkenburg S.R."/>
            <person name="Cattolico R.A."/>
        </authorList>
    </citation>
    <scope>NUCLEOTIDE SEQUENCE</scope>
    <source>
        <strain evidence="8">CCMP291</strain>
    </source>
</reference>
<keyword evidence="4" id="KW-0723">Serine/threonine-protein kinase</keyword>
<dbReference type="OrthoDB" id="60484at2759"/>
<keyword evidence="2 3" id="KW-0067">ATP-binding</keyword>
<keyword evidence="7" id="KW-0808">Transferase</keyword>
<dbReference type="InterPro" id="IPR000719">
    <property type="entry name" value="Prot_kinase_dom"/>
</dbReference>
<keyword evidence="8" id="KW-1185">Reference proteome</keyword>
<dbReference type="Gene3D" id="1.10.510.10">
    <property type="entry name" value="Transferase(Phosphotransferase) domain 1"/>
    <property type="match status" value="1"/>
</dbReference>
<dbReference type="PROSITE" id="PS00108">
    <property type="entry name" value="PROTEIN_KINASE_ST"/>
    <property type="match status" value="1"/>
</dbReference>
<feature type="binding site" evidence="3">
    <location>
        <position position="29"/>
    </location>
    <ligand>
        <name>ATP</name>
        <dbReference type="ChEBI" id="CHEBI:30616"/>
    </ligand>
</feature>
<name>A0A0M0J5Y2_9EUKA</name>
<evidence type="ECO:0000256" key="3">
    <source>
        <dbReference type="PROSITE-ProRule" id="PRU10141"/>
    </source>
</evidence>
<feature type="compositionally biased region" description="Basic and acidic residues" evidence="5">
    <location>
        <begin position="387"/>
        <end position="407"/>
    </location>
</feature>
<dbReference type="Pfam" id="PF00069">
    <property type="entry name" value="Pkinase"/>
    <property type="match status" value="1"/>
</dbReference>
<feature type="compositionally biased region" description="Basic and acidic residues" evidence="5">
    <location>
        <begin position="353"/>
        <end position="365"/>
    </location>
</feature>
<proteinExistence type="inferred from homology"/>
<comment type="similarity">
    <text evidence="4">Belongs to the protein kinase superfamily.</text>
</comment>
<protein>
    <submittedName>
        <fullName evidence="7">MateRNAl embryonic leucine zipper kinase-like protein</fullName>
    </submittedName>
</protein>
<dbReference type="PROSITE" id="PS50011">
    <property type="entry name" value="PROTEIN_KINASE_DOM"/>
    <property type="match status" value="1"/>
</dbReference>
<accession>A0A0M0J5Y2</accession>
<evidence type="ECO:0000313" key="7">
    <source>
        <dbReference type="EMBL" id="KOO22004.1"/>
    </source>
</evidence>
<evidence type="ECO:0000256" key="4">
    <source>
        <dbReference type="RuleBase" id="RU000304"/>
    </source>
</evidence>
<evidence type="ECO:0000256" key="5">
    <source>
        <dbReference type="SAM" id="MobiDB-lite"/>
    </source>
</evidence>
<gene>
    <name evidence="7" type="ORF">Ctob_000684</name>
</gene>
<dbReference type="PROSITE" id="PS00107">
    <property type="entry name" value="PROTEIN_KINASE_ATP"/>
    <property type="match status" value="1"/>
</dbReference>
<dbReference type="GO" id="GO:0004674">
    <property type="term" value="F:protein serine/threonine kinase activity"/>
    <property type="evidence" value="ECO:0007669"/>
    <property type="project" value="UniProtKB-KW"/>
</dbReference>
<dbReference type="AlphaFoldDB" id="A0A0M0J5Y2"/>
<dbReference type="PANTHER" id="PTHR24346">
    <property type="entry name" value="MAP/MICROTUBULE AFFINITY-REGULATING KINASE"/>
    <property type="match status" value="1"/>
</dbReference>
<comment type="caution">
    <text evidence="7">The sequence shown here is derived from an EMBL/GenBank/DDBJ whole genome shotgun (WGS) entry which is preliminary data.</text>
</comment>
<dbReference type="InterPro" id="IPR008271">
    <property type="entry name" value="Ser/Thr_kinase_AS"/>
</dbReference>
<feature type="compositionally biased region" description="Pro residues" evidence="5">
    <location>
        <begin position="287"/>
        <end position="298"/>
    </location>
</feature>
<sequence length="407" mass="43968">MSETLLGEGGYGRVVLARHAESGEHVAVKMMHTNSPNAVMREIHAMRVAGTHEHVCGLRAYFAGSDGRTFHLVLDLCSGGELYALVDRYGALAEGDSWRYFRGMLAGVRHLHSVGIAHRDLKLENVLLGGPEQLTPKICDFGLAHIYQRTADGLSFENVSLTQWCGSRSYCPPEIMARMPYEGFRADLWSLAVALFAMVSGFFPVEEATQRDWRFSRLAVLQLRGGPTGESTTACIYGFYSRPCPLSPALVELLDAMLMLQPGRRMPLDDVATSAWVQGGPDAPARGLPPQPVAPPTAPDTALDAGSARHGADIGADIGAAAAAMNDTFMEGDVVVNGMRDLEMAEVDGPLYREGRGRLGAHDGAHSPTTTAPPRLRRNKACSQRVGVEEDAHDGSCDRRASARVQE</sequence>
<dbReference type="SMART" id="SM00220">
    <property type="entry name" value="S_TKc"/>
    <property type="match status" value="1"/>
</dbReference>
<feature type="domain" description="Protein kinase" evidence="6">
    <location>
        <begin position="1"/>
        <end position="277"/>
    </location>
</feature>
<dbReference type="GO" id="GO:0005524">
    <property type="term" value="F:ATP binding"/>
    <property type="evidence" value="ECO:0007669"/>
    <property type="project" value="UniProtKB-UniRule"/>
</dbReference>
<evidence type="ECO:0000256" key="1">
    <source>
        <dbReference type="ARBA" id="ARBA00022741"/>
    </source>
</evidence>
<dbReference type="PANTHER" id="PTHR24346:SF75">
    <property type="entry name" value="AURORA KINASE"/>
    <property type="match status" value="1"/>
</dbReference>